<protein>
    <recommendedName>
        <fullName evidence="4">Histone-lysine N-methyltransferase SETMAR</fullName>
    </recommendedName>
</protein>
<keyword evidence="3" id="KW-1185">Reference proteome</keyword>
<dbReference type="Gene3D" id="3.30.420.10">
    <property type="entry name" value="Ribonuclease H-like superfamily/Ribonuclease H"/>
    <property type="match status" value="1"/>
</dbReference>
<reference evidence="2 3" key="1">
    <citation type="journal article" date="2014" name="Nat. Commun.">
        <title>Molecular traces of alternative social organization in a termite genome.</title>
        <authorList>
            <person name="Terrapon N."/>
            <person name="Li C."/>
            <person name="Robertson H.M."/>
            <person name="Ji L."/>
            <person name="Meng X."/>
            <person name="Booth W."/>
            <person name="Chen Z."/>
            <person name="Childers C.P."/>
            <person name="Glastad K.M."/>
            <person name="Gokhale K."/>
            <person name="Gowin J."/>
            <person name="Gronenberg W."/>
            <person name="Hermansen R.A."/>
            <person name="Hu H."/>
            <person name="Hunt B.G."/>
            <person name="Huylmans A.K."/>
            <person name="Khalil S.M."/>
            <person name="Mitchell R.D."/>
            <person name="Munoz-Torres M.C."/>
            <person name="Mustard J.A."/>
            <person name="Pan H."/>
            <person name="Reese J.T."/>
            <person name="Scharf M.E."/>
            <person name="Sun F."/>
            <person name="Vogel H."/>
            <person name="Xiao J."/>
            <person name="Yang W."/>
            <person name="Yang Z."/>
            <person name="Yang Z."/>
            <person name="Zhou J."/>
            <person name="Zhu J."/>
            <person name="Brent C.S."/>
            <person name="Elsik C.G."/>
            <person name="Goodisman M.A."/>
            <person name="Liberles D.A."/>
            <person name="Roe R.M."/>
            <person name="Vargo E.L."/>
            <person name="Vilcinskas A."/>
            <person name="Wang J."/>
            <person name="Bornberg-Bauer E."/>
            <person name="Korb J."/>
            <person name="Zhang G."/>
            <person name="Liebig J."/>
        </authorList>
    </citation>
    <scope>NUCLEOTIDE SEQUENCE [LARGE SCALE GENOMIC DNA]</scope>
    <source>
        <tissue evidence="2">Whole organism</tissue>
    </source>
</reference>
<name>A0A067QM76_ZOONE</name>
<dbReference type="EMBL" id="KK853254">
    <property type="protein sequence ID" value="KDR09290.1"/>
    <property type="molecule type" value="Genomic_DNA"/>
</dbReference>
<evidence type="ECO:0000256" key="1">
    <source>
        <dbReference type="SAM" id="MobiDB-lite"/>
    </source>
</evidence>
<dbReference type="InParanoid" id="A0A067QM76"/>
<evidence type="ECO:0000313" key="3">
    <source>
        <dbReference type="Proteomes" id="UP000027135"/>
    </source>
</evidence>
<accession>A0A067QM76</accession>
<feature type="compositionally biased region" description="Polar residues" evidence="1">
    <location>
        <begin position="94"/>
        <end position="104"/>
    </location>
</feature>
<sequence length="116" mass="13612">MFYSLNMATVLRLRPYHPDLNPIELIRGLVKEYVAREDVSFRLDDAIKPAEEKFSIITKEEWSSRCNKSRQCEKNYFRLEPIIDDVSGQIIVNLQNDSDTNSRSSCKEKPEDDELR</sequence>
<evidence type="ECO:0008006" key="4">
    <source>
        <dbReference type="Google" id="ProtNLM"/>
    </source>
</evidence>
<dbReference type="AlphaFoldDB" id="A0A067QM76"/>
<proteinExistence type="predicted"/>
<feature type="region of interest" description="Disordered" evidence="1">
    <location>
        <begin position="94"/>
        <end position="116"/>
    </location>
</feature>
<dbReference type="GO" id="GO:0003676">
    <property type="term" value="F:nucleic acid binding"/>
    <property type="evidence" value="ECO:0007669"/>
    <property type="project" value="InterPro"/>
</dbReference>
<feature type="compositionally biased region" description="Basic and acidic residues" evidence="1">
    <location>
        <begin position="105"/>
        <end position="116"/>
    </location>
</feature>
<dbReference type="Proteomes" id="UP000027135">
    <property type="component" value="Unassembled WGS sequence"/>
</dbReference>
<organism evidence="2 3">
    <name type="scientific">Zootermopsis nevadensis</name>
    <name type="common">Dampwood termite</name>
    <dbReference type="NCBI Taxonomy" id="136037"/>
    <lineage>
        <taxon>Eukaryota</taxon>
        <taxon>Metazoa</taxon>
        <taxon>Ecdysozoa</taxon>
        <taxon>Arthropoda</taxon>
        <taxon>Hexapoda</taxon>
        <taxon>Insecta</taxon>
        <taxon>Pterygota</taxon>
        <taxon>Neoptera</taxon>
        <taxon>Polyneoptera</taxon>
        <taxon>Dictyoptera</taxon>
        <taxon>Blattodea</taxon>
        <taxon>Blattoidea</taxon>
        <taxon>Termitoidae</taxon>
        <taxon>Termopsidae</taxon>
        <taxon>Zootermopsis</taxon>
    </lineage>
</organism>
<evidence type="ECO:0000313" key="2">
    <source>
        <dbReference type="EMBL" id="KDR09290.1"/>
    </source>
</evidence>
<dbReference type="InterPro" id="IPR036397">
    <property type="entry name" value="RNaseH_sf"/>
</dbReference>
<gene>
    <name evidence="2" type="ORF">L798_01026</name>
</gene>